<feature type="compositionally biased region" description="Basic residues" evidence="1">
    <location>
        <begin position="67"/>
        <end position="83"/>
    </location>
</feature>
<proteinExistence type="predicted"/>
<keyword evidence="2" id="KW-1185">Reference proteome</keyword>
<dbReference type="Proteomes" id="UP001652662">
    <property type="component" value="Chromosome 1"/>
</dbReference>
<name>A0ABM4LXY7_EQUPR</name>
<reference evidence="3" key="2">
    <citation type="submission" date="2025-08" db="UniProtKB">
        <authorList>
            <consortium name="RefSeq"/>
        </authorList>
    </citation>
    <scope>IDENTIFICATION</scope>
    <source>
        <tissue evidence="3">Blood</tissue>
    </source>
</reference>
<evidence type="ECO:0000313" key="3">
    <source>
        <dbReference type="RefSeq" id="XP_070445297.1"/>
    </source>
</evidence>
<gene>
    <name evidence="3" type="primary">LOC139078219</name>
</gene>
<sequence length="217" mass="23614">MGHGGARCLGRGEEPGRRGPSSPLLLLRPHGQWLVPWAGCPRAAGRAELGRGRVHGGSPHPPSPRAHTVRPPHGHVRGPRGLRVRLPLGPAPPGRLWKRVPQAEELRTRLCTPGARATLLPALHWLPHLPTVRSQARTASILRGRIQSWRRPPPPGTELPGEGFPLSAFALRHPCASDLDADRTPGGAQRRHCGRRDTRCPLFERQCPYVALEGEAA</sequence>
<dbReference type="RefSeq" id="XP_070445297.1">
    <property type="nucleotide sequence ID" value="XM_070589196.1"/>
</dbReference>
<organism evidence="2 3">
    <name type="scientific">Equus przewalskii</name>
    <name type="common">Przewalski's horse</name>
    <name type="synonym">Equus caballus przewalskii</name>
    <dbReference type="NCBI Taxonomy" id="9798"/>
    <lineage>
        <taxon>Eukaryota</taxon>
        <taxon>Metazoa</taxon>
        <taxon>Chordata</taxon>
        <taxon>Craniata</taxon>
        <taxon>Vertebrata</taxon>
        <taxon>Euteleostomi</taxon>
        <taxon>Mammalia</taxon>
        <taxon>Eutheria</taxon>
        <taxon>Laurasiatheria</taxon>
        <taxon>Perissodactyla</taxon>
        <taxon>Equidae</taxon>
        <taxon>Equus</taxon>
    </lineage>
</organism>
<feature type="region of interest" description="Disordered" evidence="1">
    <location>
        <begin position="50"/>
        <end position="89"/>
    </location>
</feature>
<evidence type="ECO:0000256" key="1">
    <source>
        <dbReference type="SAM" id="MobiDB-lite"/>
    </source>
</evidence>
<reference evidence="2" key="1">
    <citation type="submission" date="2025-05" db="UniProtKB">
        <authorList>
            <consortium name="RefSeq"/>
        </authorList>
    </citation>
    <scope>NUCLEOTIDE SEQUENCE [LARGE SCALE GENOMIC DNA]</scope>
</reference>
<dbReference type="GeneID" id="139078219"/>
<feature type="region of interest" description="Disordered" evidence="1">
    <location>
        <begin position="1"/>
        <end position="24"/>
    </location>
</feature>
<protein>
    <submittedName>
        <fullName evidence="3">Uncharacterized protein</fullName>
    </submittedName>
</protein>
<evidence type="ECO:0000313" key="2">
    <source>
        <dbReference type="Proteomes" id="UP001652662"/>
    </source>
</evidence>
<accession>A0ABM4LXY7</accession>